<sequence length="51" mass="5752">MSVTRDQVIQAINLRDQLEALGFSVVIGGGFARDVYFGEPPNCSDWRRLRP</sequence>
<evidence type="ECO:0000313" key="1">
    <source>
        <dbReference type="EMBL" id="QNJ57284.1"/>
    </source>
</evidence>
<reference evidence="1 2" key="1">
    <citation type="submission" date="2020-07" db="EMBL/GenBank/DDBJ databases">
        <authorList>
            <person name="Rupe E.O."/>
            <person name="Bordelon E."/>
            <person name="Abraham A."/>
            <person name="Temple L."/>
            <person name="McNeal J."/>
        </authorList>
    </citation>
    <scope>NUCLEOTIDE SEQUENCE [LARGE SCALE GENOMIC DNA]</scope>
</reference>
<accession>A0A7G8LJ62</accession>
<organism evidence="1 2">
    <name type="scientific">Pseudomonas phage Stalingrad</name>
    <dbReference type="NCBI Taxonomy" id="2762287"/>
    <lineage>
        <taxon>Viruses</taxon>
        <taxon>Duplodnaviria</taxon>
        <taxon>Heunggongvirae</taxon>
        <taxon>Uroviricota</taxon>
        <taxon>Caudoviricetes</taxon>
        <taxon>Autographivirales</taxon>
        <taxon>Autotranscriptaviridae</taxon>
        <taxon>Studiervirinae</taxon>
        <taxon>Troedvirus</taxon>
        <taxon>Troedvirus stalingrad</taxon>
    </lineage>
</organism>
<gene>
    <name evidence="1" type="ORF">Stalingrad_23</name>
</gene>
<dbReference type="EMBL" id="MT711887">
    <property type="protein sequence ID" value="QNJ57284.1"/>
    <property type="molecule type" value="Genomic_DNA"/>
</dbReference>
<protein>
    <submittedName>
        <fullName evidence="1">tRNA nucleotidyltransferase</fullName>
    </submittedName>
</protein>
<dbReference type="Proteomes" id="UP000515980">
    <property type="component" value="Segment"/>
</dbReference>
<keyword evidence="2" id="KW-1185">Reference proteome</keyword>
<evidence type="ECO:0000313" key="2">
    <source>
        <dbReference type="Proteomes" id="UP000515980"/>
    </source>
</evidence>
<proteinExistence type="predicted"/>
<name>A0A7G8LJ62_9CAUD</name>